<dbReference type="Pfam" id="PF13637">
    <property type="entry name" value="Ank_4"/>
    <property type="match status" value="1"/>
</dbReference>
<gene>
    <name evidence="1" type="ORF">pmac_cds_731</name>
</gene>
<dbReference type="GeneID" id="36841874"/>
<dbReference type="RefSeq" id="YP_009481415.1">
    <property type="nucleotide sequence ID" value="NC_037665.1"/>
</dbReference>
<name>A0A2U7UFZ0_9VIRU</name>
<organism evidence="1">
    <name type="scientific">Pandoravirus macleodensis</name>
    <dbReference type="NCBI Taxonomy" id="2107707"/>
    <lineage>
        <taxon>Viruses</taxon>
        <taxon>Pandoravirus</taxon>
    </lineage>
</organism>
<dbReference type="KEGG" id="vg:36841874"/>
<accession>A0A2U7UFZ0</accession>
<protein>
    <submittedName>
        <fullName evidence="1">Ankyrin repeat domain containing protein</fullName>
    </submittedName>
</protein>
<dbReference type="SUPFAM" id="SSF48403">
    <property type="entry name" value="Ankyrin repeat"/>
    <property type="match status" value="1"/>
</dbReference>
<dbReference type="InterPro" id="IPR036770">
    <property type="entry name" value="Ankyrin_rpt-contain_sf"/>
</dbReference>
<sequence>METCLFPWWRCFSAPRDTYSRVRASTDDSNTNRCNATGVSDCGAHDALFGLPCELWHMIWSHAAQASQAHFVVARVCWAWRRAILDLHRASGTRRMQRGAEACRILVARDAIDAGNADLLMWALRSACAVKPTPLACARLWDRLPTTGSLACARVLRDVGPWPPECVHGCPCCYDHSTKPLASDCRISRVMTATVANRHVELFRALVRWEFAGGKRWHRIVLSEAVTRGYTDILDVLVEERVFGTITCRVGTFPTCLAQLGDGRDAAWVEWAAHFNRPESMRWLVEHGIGTPADCDNALVVAARRGSIDTVTWLCEREHLGRFADAFVAALVHKRIKTARAMMAHAAVAYVYAEIQGDTIPEAVARARANSLPLCARAVPLLDALLALDKPNRV</sequence>
<dbReference type="Gene3D" id="1.25.40.20">
    <property type="entry name" value="Ankyrin repeat-containing domain"/>
    <property type="match status" value="1"/>
</dbReference>
<dbReference type="EMBL" id="MG011691">
    <property type="protein sequence ID" value="AVK77419.1"/>
    <property type="molecule type" value="Genomic_DNA"/>
</dbReference>
<dbReference type="InterPro" id="IPR002110">
    <property type="entry name" value="Ankyrin_rpt"/>
</dbReference>
<dbReference type="Proteomes" id="UP000249758">
    <property type="component" value="Segment"/>
</dbReference>
<reference evidence="1" key="1">
    <citation type="journal article" date="2018" name="Nat. Commun.">
        <title>Diversity and evolution of the emerging Pandoraviridae family.</title>
        <authorList>
            <person name="Legendre M."/>
            <person name="Fabre E."/>
            <person name="Poirot O."/>
            <person name="Jeudy S."/>
            <person name="Lartigue A."/>
            <person name="Alempic J.M."/>
            <person name="Beucher L."/>
            <person name="Philippe N."/>
            <person name="Bertaux L."/>
            <person name="Christo-Foroux E."/>
            <person name="Labadie K."/>
            <person name="Coute Y."/>
            <person name="Abergel C."/>
            <person name="Claverie J.M."/>
        </authorList>
    </citation>
    <scope>NUCLEOTIDE SEQUENCE [LARGE SCALE GENOMIC DNA]</scope>
    <source>
        <strain evidence="1">Macleodensis</strain>
    </source>
</reference>
<proteinExistence type="predicted"/>
<evidence type="ECO:0000313" key="1">
    <source>
        <dbReference type="EMBL" id="AVK77419.1"/>
    </source>
</evidence>